<evidence type="ECO:0008006" key="6">
    <source>
        <dbReference type="Google" id="ProtNLM"/>
    </source>
</evidence>
<dbReference type="RefSeq" id="WP_021722479.1">
    <property type="nucleotide sequence ID" value="NZ_CBLU010000010.1"/>
</dbReference>
<dbReference type="GO" id="GO:0042742">
    <property type="term" value="P:defense response to bacterium"/>
    <property type="evidence" value="ECO:0007669"/>
    <property type="project" value="InterPro"/>
</dbReference>
<sequence>MENQLNFEVVSDEELEEISGGRIDGWATAGRLAGNIAVGAAGGLAFGGPVGLAGGIIGGMATGFLAGPVKRR</sequence>
<gene>
    <name evidence="2" type="ORF">O9U_13820</name>
    <name evidence="3" type="ORF">O9U_13860</name>
    <name evidence="4" type="ORF">O9U_13900</name>
</gene>
<dbReference type="AlphaFoldDB" id="S6F6R9"/>
<proteinExistence type="predicted"/>
<keyword evidence="1" id="KW-0812">Transmembrane</keyword>
<accession>S6F6R9</accession>
<evidence type="ECO:0000313" key="2">
    <source>
        <dbReference type="EMBL" id="CDG04478.1"/>
    </source>
</evidence>
<name>S6F6R9_LACLL</name>
<organism evidence="4 5">
    <name type="scientific">Lactococcus lactis subsp. lactis A12</name>
    <dbReference type="NCBI Taxonomy" id="1137134"/>
    <lineage>
        <taxon>Bacteria</taxon>
        <taxon>Bacillati</taxon>
        <taxon>Bacillota</taxon>
        <taxon>Bacilli</taxon>
        <taxon>Lactobacillales</taxon>
        <taxon>Streptococcaceae</taxon>
        <taxon>Lactococcus</taxon>
    </lineage>
</organism>
<dbReference type="EMBL" id="CBLU010000010">
    <property type="protein sequence ID" value="CDG04478.1"/>
    <property type="molecule type" value="Genomic_DNA"/>
</dbReference>
<dbReference type="EMBL" id="CBLU010000010">
    <property type="protein sequence ID" value="CDG04486.1"/>
    <property type="molecule type" value="Genomic_DNA"/>
</dbReference>
<evidence type="ECO:0000313" key="4">
    <source>
        <dbReference type="EMBL" id="CDG04494.1"/>
    </source>
</evidence>
<feature type="transmembrane region" description="Helical" evidence="1">
    <location>
        <begin position="44"/>
        <end position="66"/>
    </location>
</feature>
<reference evidence="4 5" key="1">
    <citation type="journal article" date="2013" name="Appl. Environ. Microbiol.">
        <title>The Carbohydrate Metabolism Signature of Lactococcus lactis Strain A12 Reveals Its Sourdough Ecosystem Origin.</title>
        <authorList>
            <person name="Passerini D."/>
            <person name="Coddeville M."/>
            <person name="Le Bourgeois P."/>
            <person name="Loubiere P."/>
            <person name="Ritzenthaler P."/>
            <person name="Fontagne-Faucher C."/>
            <person name="Daveran-Mingot M.L."/>
            <person name="Cocaign-Bousquet M."/>
        </authorList>
    </citation>
    <scope>NUCLEOTIDE SEQUENCE [LARGE SCALE GENOMIC DNA]</scope>
    <source>
        <strain evidence="4 5">A12</strain>
    </source>
</reference>
<dbReference type="NCBIfam" id="TIGR01847">
    <property type="entry name" value="bacteriocin_sig"/>
    <property type="match status" value="1"/>
</dbReference>
<comment type="caution">
    <text evidence="4">The sequence shown here is derived from an EMBL/GenBank/DDBJ whole genome shotgun (WGS) entry which is preliminary data.</text>
</comment>
<dbReference type="EMBL" id="CBLU010000010">
    <property type="protein sequence ID" value="CDG04494.1"/>
    <property type="molecule type" value="Genomic_DNA"/>
</dbReference>
<dbReference type="InterPro" id="IPR010133">
    <property type="entry name" value="Bacteriocin_signal_seq"/>
</dbReference>
<evidence type="ECO:0000256" key="1">
    <source>
        <dbReference type="SAM" id="Phobius"/>
    </source>
</evidence>
<keyword evidence="1" id="KW-0472">Membrane</keyword>
<protein>
    <recommendedName>
        <fullName evidence="6">Bacteriocin</fullName>
    </recommendedName>
</protein>
<dbReference type="InterPro" id="IPR007464">
    <property type="entry name" value="Bacteriocin_IId"/>
</dbReference>
<dbReference type="Pfam" id="PF04369">
    <property type="entry name" value="Lactococcin"/>
    <property type="match status" value="1"/>
</dbReference>
<evidence type="ECO:0000313" key="5">
    <source>
        <dbReference type="Proteomes" id="UP000015361"/>
    </source>
</evidence>
<keyword evidence="1" id="KW-1133">Transmembrane helix</keyword>
<dbReference type="Proteomes" id="UP000015361">
    <property type="component" value="Unassembled WGS sequence"/>
</dbReference>
<dbReference type="GO" id="GO:0005576">
    <property type="term" value="C:extracellular region"/>
    <property type="evidence" value="ECO:0007669"/>
    <property type="project" value="InterPro"/>
</dbReference>
<evidence type="ECO:0000313" key="3">
    <source>
        <dbReference type="EMBL" id="CDG04486.1"/>
    </source>
</evidence>